<reference evidence="10" key="1">
    <citation type="submission" date="2025-08" db="UniProtKB">
        <authorList>
            <consortium name="Ensembl"/>
        </authorList>
    </citation>
    <scope>IDENTIFICATION</scope>
</reference>
<dbReference type="SUPFAM" id="SSF56281">
    <property type="entry name" value="Metallo-hydrolase/oxidoreductase"/>
    <property type="match status" value="1"/>
</dbReference>
<dbReference type="GeneTree" id="ENSGT00390000016193"/>
<keyword evidence="11" id="KW-1185">Reference proteome</keyword>
<comment type="subcellular location">
    <subcellularLocation>
        <location evidence="1">Cytoplasm</location>
        <location evidence="1">Cytosol</location>
    </subcellularLocation>
</comment>
<evidence type="ECO:0000256" key="2">
    <source>
        <dbReference type="ARBA" id="ARBA00006759"/>
    </source>
</evidence>
<evidence type="ECO:0000256" key="8">
    <source>
        <dbReference type="SAM" id="MobiDB-lite"/>
    </source>
</evidence>
<protein>
    <recommendedName>
        <fullName evidence="4">Metallo-beta-lactamase domain-containing protein 1</fullName>
    </recommendedName>
    <alternativeName>
        <fullName evidence="5">Endoribonuclease MBLAC1</fullName>
    </alternativeName>
</protein>
<evidence type="ECO:0000313" key="10">
    <source>
        <dbReference type="Ensembl" id="ENSACCP00020020237.1"/>
    </source>
</evidence>
<comment type="catalytic activity">
    <reaction evidence="6">
        <text>a ribonucleotidyl-ribonucleotide-RNA + H2O = a 3'-end ribonucleotide-RNA + a 5'-end 5'-phospho-ribonucleoside-RNA + H(+)</text>
        <dbReference type="Rhea" id="RHEA:68096"/>
        <dbReference type="Rhea" id="RHEA-COMP:15179"/>
        <dbReference type="Rhea" id="RHEA-COMP:17355"/>
        <dbReference type="Rhea" id="RHEA-COMP:17428"/>
        <dbReference type="ChEBI" id="CHEBI:15377"/>
        <dbReference type="ChEBI" id="CHEBI:15378"/>
        <dbReference type="ChEBI" id="CHEBI:74896"/>
        <dbReference type="ChEBI" id="CHEBI:138282"/>
        <dbReference type="ChEBI" id="CHEBI:173118"/>
    </reaction>
    <physiologicalReaction direction="left-to-right" evidence="6">
        <dbReference type="Rhea" id="RHEA:68097"/>
    </physiologicalReaction>
</comment>
<dbReference type="CTD" id="255374"/>
<dbReference type="AlphaFoldDB" id="A0A663F707"/>
<dbReference type="GO" id="GO:0005829">
    <property type="term" value="C:cytosol"/>
    <property type="evidence" value="ECO:0007669"/>
    <property type="project" value="UniProtKB-SubCell"/>
</dbReference>
<gene>
    <name evidence="10" type="primary">MBLAC1</name>
</gene>
<dbReference type="GO" id="GO:1900087">
    <property type="term" value="P:positive regulation of G1/S transition of mitotic cell cycle"/>
    <property type="evidence" value="ECO:0007669"/>
    <property type="project" value="Ensembl"/>
</dbReference>
<dbReference type="InterPro" id="IPR039344">
    <property type="entry name" value="MBLAC1"/>
</dbReference>
<dbReference type="Gene3D" id="3.60.15.10">
    <property type="entry name" value="Ribonuclease Z/Hydroxyacylglutathione hydrolase-like"/>
    <property type="match status" value="1"/>
</dbReference>
<feature type="region of interest" description="Disordered" evidence="8">
    <location>
        <begin position="172"/>
        <end position="192"/>
    </location>
</feature>
<dbReference type="SMART" id="SM00849">
    <property type="entry name" value="Lactamase_B"/>
    <property type="match status" value="1"/>
</dbReference>
<dbReference type="InterPro" id="IPR001279">
    <property type="entry name" value="Metallo-B-lactamas"/>
</dbReference>
<comment type="function">
    <text evidence="7">Endoribonuclease that catalyzes the hydrolysis of histone-coding pre-mRNA 3'-end. Involved in histone pre-mRNA processing during the S-phase of the cell cycle, which is required for entering/progressing through S-phase. Cleaves histone pre-mRNA at a major and a minor cleavage site after the 5'-ACCCA-3' and the 5'-ACCCACA-3' sequence, respectively, and located downstream of the stem-loop. May require the presence of the HDE element located at the histone pre-RNA 3'-end to avoid non-specific cleavage.</text>
</comment>
<dbReference type="InParanoid" id="A0A663F707"/>
<dbReference type="Pfam" id="PF00753">
    <property type="entry name" value="Lactamase_B"/>
    <property type="match status" value="1"/>
</dbReference>
<dbReference type="GO" id="GO:0004521">
    <property type="term" value="F:RNA endonuclease activity"/>
    <property type="evidence" value="ECO:0007669"/>
    <property type="project" value="Ensembl"/>
</dbReference>
<accession>A0A663F707</accession>
<evidence type="ECO:0000256" key="5">
    <source>
        <dbReference type="ARBA" id="ARBA00032988"/>
    </source>
</evidence>
<evidence type="ECO:0000259" key="9">
    <source>
        <dbReference type="SMART" id="SM00849"/>
    </source>
</evidence>
<dbReference type="GO" id="GO:0031124">
    <property type="term" value="P:mRNA 3'-end processing"/>
    <property type="evidence" value="ECO:0007669"/>
    <property type="project" value="Ensembl"/>
</dbReference>
<dbReference type="GO" id="GO:0008334">
    <property type="term" value="P:histone mRNA metabolic process"/>
    <property type="evidence" value="ECO:0007669"/>
    <property type="project" value="Ensembl"/>
</dbReference>
<evidence type="ECO:0000256" key="6">
    <source>
        <dbReference type="ARBA" id="ARBA00044690"/>
    </source>
</evidence>
<feature type="compositionally biased region" description="Basic and acidic residues" evidence="8">
    <location>
        <begin position="177"/>
        <end position="191"/>
    </location>
</feature>
<comment type="subunit">
    <text evidence="3">Homodimer.</text>
</comment>
<feature type="region of interest" description="Disordered" evidence="8">
    <location>
        <begin position="206"/>
        <end position="266"/>
    </location>
</feature>
<dbReference type="Proteomes" id="UP000472275">
    <property type="component" value="Unassembled WGS sequence"/>
</dbReference>
<name>A0A663F707_AQUCH</name>
<evidence type="ECO:0000256" key="3">
    <source>
        <dbReference type="ARBA" id="ARBA00011738"/>
    </source>
</evidence>
<dbReference type="PANTHER" id="PTHR23200:SF48">
    <property type="entry name" value="METALLO-BETA-LACTAMASE DOMAIN-CONTAINING PROTEIN 1"/>
    <property type="match status" value="1"/>
</dbReference>
<evidence type="ECO:0000256" key="4">
    <source>
        <dbReference type="ARBA" id="ARBA00014856"/>
    </source>
</evidence>
<organism evidence="10 11">
    <name type="scientific">Aquila chrysaetos chrysaetos</name>
    <dbReference type="NCBI Taxonomy" id="223781"/>
    <lineage>
        <taxon>Eukaryota</taxon>
        <taxon>Metazoa</taxon>
        <taxon>Chordata</taxon>
        <taxon>Craniata</taxon>
        <taxon>Vertebrata</taxon>
        <taxon>Euteleostomi</taxon>
        <taxon>Archelosauria</taxon>
        <taxon>Archosauria</taxon>
        <taxon>Dinosauria</taxon>
        <taxon>Saurischia</taxon>
        <taxon>Theropoda</taxon>
        <taxon>Coelurosauria</taxon>
        <taxon>Aves</taxon>
        <taxon>Neognathae</taxon>
        <taxon>Neoaves</taxon>
        <taxon>Telluraves</taxon>
        <taxon>Accipitrimorphae</taxon>
        <taxon>Accipitriformes</taxon>
        <taxon>Accipitridae</taxon>
        <taxon>Accipitrinae</taxon>
        <taxon>Aquila</taxon>
    </lineage>
</organism>
<reference evidence="10" key="2">
    <citation type="submission" date="2025-09" db="UniProtKB">
        <authorList>
            <consortium name="Ensembl"/>
        </authorList>
    </citation>
    <scope>IDENTIFICATION</scope>
</reference>
<dbReference type="Ensembl" id="ENSACCT00020021115.1">
    <property type="protein sequence ID" value="ENSACCP00020020237.1"/>
    <property type="gene ID" value="ENSACCG00020013924.1"/>
</dbReference>
<dbReference type="CDD" id="cd07711">
    <property type="entry name" value="MBLAC1-like_MBL-fold"/>
    <property type="match status" value="1"/>
</dbReference>
<dbReference type="GO" id="GO:0046872">
    <property type="term" value="F:metal ion binding"/>
    <property type="evidence" value="ECO:0007669"/>
    <property type="project" value="Ensembl"/>
</dbReference>
<evidence type="ECO:0000256" key="7">
    <source>
        <dbReference type="ARBA" id="ARBA00045869"/>
    </source>
</evidence>
<evidence type="ECO:0000313" key="11">
    <source>
        <dbReference type="Proteomes" id="UP000472275"/>
    </source>
</evidence>
<evidence type="ECO:0000256" key="1">
    <source>
        <dbReference type="ARBA" id="ARBA00004514"/>
    </source>
</evidence>
<sequence>MPRGVRTSPLGAREVAGAPYTLRVLQEGYCCPQPNGAFRADGSVTLVWGGPVTALVDTGGPWDRQRLVSLLAERGLSPDDVTHVVCTHGHSDHVGNINLFPAATLLVGHDLSRGDGCYLPHDLAKGCPYVLHPGRLEVVATPGHTIDHVSVVVRDTSLGTVVVAGDLFEREEDEEEWRASSEDPARQEQSRRRVMAVADVIVPGHGPPFRVFRERGDGKVPWEEDDEGNATAGGGPKGHGDIPRGDVTPGDVPEEEGNGTGNDPKP</sequence>
<dbReference type="InterPro" id="IPR036866">
    <property type="entry name" value="RibonucZ/Hydroxyglut_hydro"/>
</dbReference>
<dbReference type="RefSeq" id="XP_029862839.1">
    <property type="nucleotide sequence ID" value="XM_030006979.1"/>
</dbReference>
<dbReference type="GO" id="GO:0005634">
    <property type="term" value="C:nucleus"/>
    <property type="evidence" value="ECO:0007669"/>
    <property type="project" value="Ensembl"/>
</dbReference>
<feature type="domain" description="Metallo-beta-lactamase" evidence="9">
    <location>
        <begin position="41"/>
        <end position="205"/>
    </location>
</feature>
<dbReference type="PANTHER" id="PTHR23200">
    <property type="entry name" value="METALLO-BETA-LACTAMASE DOMAIN-CONTAINING PROTEIN 1"/>
    <property type="match status" value="1"/>
</dbReference>
<proteinExistence type="inferred from homology"/>
<dbReference type="GeneID" id="115338404"/>
<feature type="compositionally biased region" description="Basic and acidic residues" evidence="8">
    <location>
        <begin position="211"/>
        <end position="222"/>
    </location>
</feature>
<comment type="similarity">
    <text evidence="2">Belongs to the metallo-beta-lactamase superfamily. Glyoxalase II family.</text>
</comment>